<comment type="caution">
    <text evidence="1">The sequence shown here is derived from an EMBL/GenBank/DDBJ whole genome shotgun (WGS) entry which is preliminary data.</text>
</comment>
<name>A0ACB6QPB3_9PLEO</name>
<keyword evidence="2" id="KW-1185">Reference proteome</keyword>
<reference evidence="1" key="1">
    <citation type="journal article" date="2020" name="Stud. Mycol.">
        <title>101 Dothideomycetes genomes: a test case for predicting lifestyles and emergence of pathogens.</title>
        <authorList>
            <person name="Haridas S."/>
            <person name="Albert R."/>
            <person name="Binder M."/>
            <person name="Bloem J."/>
            <person name="Labutti K."/>
            <person name="Salamov A."/>
            <person name="Andreopoulos B."/>
            <person name="Baker S."/>
            <person name="Barry K."/>
            <person name="Bills G."/>
            <person name="Bluhm B."/>
            <person name="Cannon C."/>
            <person name="Castanera R."/>
            <person name="Culley D."/>
            <person name="Daum C."/>
            <person name="Ezra D."/>
            <person name="Gonzalez J."/>
            <person name="Henrissat B."/>
            <person name="Kuo A."/>
            <person name="Liang C."/>
            <person name="Lipzen A."/>
            <person name="Lutzoni F."/>
            <person name="Magnuson J."/>
            <person name="Mondo S."/>
            <person name="Nolan M."/>
            <person name="Ohm R."/>
            <person name="Pangilinan J."/>
            <person name="Park H.-J."/>
            <person name="Ramirez L."/>
            <person name="Alfaro M."/>
            <person name="Sun H."/>
            <person name="Tritt A."/>
            <person name="Yoshinaga Y."/>
            <person name="Zwiers L.-H."/>
            <person name="Turgeon B."/>
            <person name="Goodwin S."/>
            <person name="Spatafora J."/>
            <person name="Crous P."/>
            <person name="Grigoriev I."/>
        </authorList>
    </citation>
    <scope>NUCLEOTIDE SEQUENCE</scope>
    <source>
        <strain evidence="1">ATCC 200398</strain>
    </source>
</reference>
<accession>A0ACB6QPB3</accession>
<evidence type="ECO:0000313" key="2">
    <source>
        <dbReference type="Proteomes" id="UP000799755"/>
    </source>
</evidence>
<protein>
    <submittedName>
        <fullName evidence="1">Uncharacterized protein</fullName>
    </submittedName>
</protein>
<proteinExistence type="predicted"/>
<dbReference type="Proteomes" id="UP000799755">
    <property type="component" value="Unassembled WGS sequence"/>
</dbReference>
<sequence>MAKPFLYMLLSLICFLSSTFSRSESTEHGITWQNSPWVTIKDAYGDGDHSVAHPDNGKQNYIGDVWKFDVMNSDFAVKMVGNTVDYWYSNSFSCEWAGREAGQDNNCGLRAGCELGDWMRGGLKYCWFPCLGNVIFFTTSNEDDTDLHKVWDETFRNLPKPNSIRLAGITFDQGAQLLQCDQQLT</sequence>
<gene>
    <name evidence="1" type="ORF">BDR25DRAFT_315731</name>
</gene>
<organism evidence="1 2">
    <name type="scientific">Lindgomyces ingoldianus</name>
    <dbReference type="NCBI Taxonomy" id="673940"/>
    <lineage>
        <taxon>Eukaryota</taxon>
        <taxon>Fungi</taxon>
        <taxon>Dikarya</taxon>
        <taxon>Ascomycota</taxon>
        <taxon>Pezizomycotina</taxon>
        <taxon>Dothideomycetes</taxon>
        <taxon>Pleosporomycetidae</taxon>
        <taxon>Pleosporales</taxon>
        <taxon>Lindgomycetaceae</taxon>
        <taxon>Lindgomyces</taxon>
    </lineage>
</organism>
<dbReference type="EMBL" id="MU003514">
    <property type="protein sequence ID" value="KAF2468751.1"/>
    <property type="molecule type" value="Genomic_DNA"/>
</dbReference>
<evidence type="ECO:0000313" key="1">
    <source>
        <dbReference type="EMBL" id="KAF2468751.1"/>
    </source>
</evidence>